<dbReference type="PROSITE" id="PS50835">
    <property type="entry name" value="IG_LIKE"/>
    <property type="match status" value="1"/>
</dbReference>
<feature type="domain" description="Ig-like" evidence="18">
    <location>
        <begin position="400"/>
        <end position="476"/>
    </location>
</feature>
<feature type="signal peptide" evidence="17">
    <location>
        <begin position="1"/>
        <end position="21"/>
    </location>
</feature>
<dbReference type="GO" id="GO:0006955">
    <property type="term" value="P:immune response"/>
    <property type="evidence" value="ECO:0007669"/>
    <property type="project" value="UniProtKB-ARBA"/>
</dbReference>
<dbReference type="GO" id="GO:0002252">
    <property type="term" value="P:immune effector process"/>
    <property type="evidence" value="ECO:0007669"/>
    <property type="project" value="UniProtKB-ARBA"/>
</dbReference>
<keyword evidence="7 16" id="KW-1133">Transmembrane helix</keyword>
<evidence type="ECO:0000313" key="19">
    <source>
        <dbReference type="Proteomes" id="UP000515203"/>
    </source>
</evidence>
<evidence type="ECO:0000256" key="1">
    <source>
        <dbReference type="ARBA" id="ARBA00004479"/>
    </source>
</evidence>
<protein>
    <recommendedName>
        <fullName evidence="14">Intercellular adhesion molecule 1</fullName>
    </recommendedName>
</protein>
<evidence type="ECO:0000256" key="11">
    <source>
        <dbReference type="ARBA" id="ARBA00023319"/>
    </source>
</evidence>
<dbReference type="Pfam" id="PF21146">
    <property type="entry name" value="ICAM1_3_5_D2"/>
    <property type="match status" value="1"/>
</dbReference>
<dbReference type="FunFam" id="2.60.40.10:FF:000194">
    <property type="entry name" value="Intercellular adhesion molecule 1"/>
    <property type="match status" value="1"/>
</dbReference>
<dbReference type="PRINTS" id="PR01472">
    <property type="entry name" value="ICAMVCAM1"/>
</dbReference>
<evidence type="ECO:0000256" key="12">
    <source>
        <dbReference type="ARBA" id="ARBA00037418"/>
    </source>
</evidence>
<keyword evidence="5" id="KW-0677">Repeat</keyword>
<evidence type="ECO:0000256" key="7">
    <source>
        <dbReference type="ARBA" id="ARBA00022989"/>
    </source>
</evidence>
<evidence type="ECO:0000313" key="21">
    <source>
        <dbReference type="RefSeq" id="XP_023569867.1"/>
    </source>
</evidence>
<evidence type="ECO:0000256" key="17">
    <source>
        <dbReference type="SAM" id="SignalP"/>
    </source>
</evidence>
<dbReference type="GO" id="GO:0007159">
    <property type="term" value="P:leukocyte cell-cell adhesion"/>
    <property type="evidence" value="ECO:0007669"/>
    <property type="project" value="UniProtKB-ARBA"/>
</dbReference>
<keyword evidence="9" id="KW-1015">Disulfide bond</keyword>
<evidence type="ECO:0000256" key="3">
    <source>
        <dbReference type="ARBA" id="ARBA00022692"/>
    </source>
</evidence>
<comment type="subcellular location">
    <subcellularLocation>
        <location evidence="1">Membrane</location>
        <topology evidence="1">Single-pass type I membrane protein</topology>
    </subcellularLocation>
</comment>
<dbReference type="FunFam" id="2.60.40.10:FF:000648">
    <property type="entry name" value="Intercellular adhesion molecule 1"/>
    <property type="match status" value="1"/>
</dbReference>
<keyword evidence="11" id="KW-0393">Immunoglobulin domain</keyword>
<dbReference type="InterPro" id="IPR048679">
    <property type="entry name" value="ICAM1_3_5_D2"/>
</dbReference>
<dbReference type="FunFam" id="2.60.40.10:FF:000338">
    <property type="entry name" value="intercellular adhesion molecule 5"/>
    <property type="match status" value="1"/>
</dbReference>
<dbReference type="InterPro" id="IPR036179">
    <property type="entry name" value="Ig-like_dom_sf"/>
</dbReference>
<name>A0A6P6ECS5_OCTDE</name>
<dbReference type="GO" id="GO:0005886">
    <property type="term" value="C:plasma membrane"/>
    <property type="evidence" value="ECO:0007669"/>
    <property type="project" value="TreeGrafter"/>
</dbReference>
<reference evidence="20 21" key="1">
    <citation type="submission" date="2025-04" db="UniProtKB">
        <authorList>
            <consortium name="RefSeq"/>
        </authorList>
    </citation>
    <scope>IDENTIFICATION</scope>
</reference>
<dbReference type="FunFam" id="2.60.40.10:FF:000641">
    <property type="entry name" value="Intercellular adhesion molecule 1"/>
    <property type="match status" value="1"/>
</dbReference>
<dbReference type="PANTHER" id="PTHR13771:SF4">
    <property type="entry name" value="CELL ADHESION MOLECULE TCAM-1"/>
    <property type="match status" value="1"/>
</dbReference>
<dbReference type="InterPro" id="IPR047012">
    <property type="entry name" value="ICAM_VCAM"/>
</dbReference>
<sequence>MAVLLSGVWALLACLARPGATEELFEVSAWPSQALVGFGQSLVVNCSTTCPDPGPSGIETFLKKTQVDKGRQWKEFLLEDITESSVLQCFFSCSGIQKDRSLDITVYQPPEQVILELQPDWVATDEAFTVKCLVPQVAPLENLTLTLFQGSQELCRKSFVSSALASQRAEVTLSVTARRENDRCNFSCCAELDLHSRGGGLFRSSSAPKVLRIFEFFQSPLIWVPSVLEVGTAAAVSCEVERVFPANEVVFRMFLGDQELSPFLTWAGDTVWANATVRATEPGEQQLSCVASLGPVAQKARQPVHVYSFPPPIVEIEESYALAGTEVNVTCSGHTLTSPSPTLRLQGAPERPAPGEPARLLFSATAEDDGRNFSCEASLEVRGQRLVRTAVAQLRVLYKPRLEEAGCPGTQTWLEGKEQTLACIPAGNPAPALVCTWNGVTVDLEVPRKVAQNHTGIYCCTATNQLGSVSKDIAVTVQGPSEGRSSTMVFIVIILLVVGINTTALYFNCQPCKIQKKKLPHQQKEPSKAEEDQGGGQQAERGNVPNFCLETGLSVNEISIIGIS</sequence>
<dbReference type="InterPro" id="IPR003599">
    <property type="entry name" value="Ig_sub"/>
</dbReference>
<dbReference type="Proteomes" id="UP000515203">
    <property type="component" value="Unplaced"/>
</dbReference>
<evidence type="ECO:0000256" key="13">
    <source>
        <dbReference type="ARBA" id="ARBA00038746"/>
    </source>
</evidence>
<accession>A0A6P6ECS5</accession>
<dbReference type="SMART" id="SM00409">
    <property type="entry name" value="IG"/>
    <property type="match status" value="3"/>
</dbReference>
<dbReference type="GO" id="GO:1901701">
    <property type="term" value="P:cellular response to oxygen-containing compound"/>
    <property type="evidence" value="ECO:0007669"/>
    <property type="project" value="UniProtKB-ARBA"/>
</dbReference>
<feature type="compositionally biased region" description="Basic and acidic residues" evidence="15">
    <location>
        <begin position="522"/>
        <end position="531"/>
    </location>
</feature>
<dbReference type="InterPro" id="IPR013768">
    <property type="entry name" value="ICAM_N"/>
</dbReference>
<evidence type="ECO:0000256" key="2">
    <source>
        <dbReference type="ARBA" id="ARBA00005925"/>
    </source>
</evidence>
<dbReference type="RefSeq" id="XP_004630219.1">
    <property type="nucleotide sequence ID" value="XM_004630162.2"/>
</dbReference>
<comment type="function">
    <text evidence="12">ICAM proteins are ligands for the leukocyte adhesion protein LFA-1 (integrin alpha-L/beta-2). During leukocyte trans-endothelial migration, ICAM1 engagement promotes the assembly of endothelial apical cups through ARHGEF26/SGEF and RHOG activation.</text>
</comment>
<dbReference type="InterPro" id="IPR013783">
    <property type="entry name" value="Ig-like_fold"/>
</dbReference>
<feature type="transmembrane region" description="Helical" evidence="16">
    <location>
        <begin position="488"/>
        <end position="509"/>
    </location>
</feature>
<keyword evidence="10" id="KW-0325">Glycoprotein</keyword>
<dbReference type="InterPro" id="IPR003987">
    <property type="entry name" value="ICAM_VCAM_N"/>
</dbReference>
<evidence type="ECO:0000256" key="16">
    <source>
        <dbReference type="SAM" id="Phobius"/>
    </source>
</evidence>
<comment type="similarity">
    <text evidence="2">Belongs to the immunoglobulin superfamily. ICAM family.</text>
</comment>
<dbReference type="OrthoDB" id="5843397at2759"/>
<dbReference type="InterPro" id="IPR007110">
    <property type="entry name" value="Ig-like_dom"/>
</dbReference>
<dbReference type="SUPFAM" id="SSF48726">
    <property type="entry name" value="Immunoglobulin"/>
    <property type="match status" value="5"/>
</dbReference>
<evidence type="ECO:0000256" key="15">
    <source>
        <dbReference type="SAM" id="MobiDB-lite"/>
    </source>
</evidence>
<keyword evidence="19" id="KW-1185">Reference proteome</keyword>
<dbReference type="Pfam" id="PF03921">
    <property type="entry name" value="ICAM_N"/>
    <property type="match status" value="1"/>
</dbReference>
<dbReference type="Gene3D" id="2.60.40.10">
    <property type="entry name" value="Immunoglobulins"/>
    <property type="match status" value="5"/>
</dbReference>
<evidence type="ECO:0000259" key="18">
    <source>
        <dbReference type="PROSITE" id="PS50835"/>
    </source>
</evidence>
<dbReference type="AlphaFoldDB" id="A0A6P6ECS5"/>
<feature type="chain" id="PRO_5044649454" description="Intercellular adhesion molecule 1" evidence="17">
    <location>
        <begin position="22"/>
        <end position="564"/>
    </location>
</feature>
<keyword evidence="4 17" id="KW-0732">Signal</keyword>
<evidence type="ECO:0000256" key="5">
    <source>
        <dbReference type="ARBA" id="ARBA00022737"/>
    </source>
</evidence>
<comment type="subunit">
    <text evidence="13">Homodimer. Interacts with MUC1 and promotes cell aggregation in epithelial cells. Interacts with ARHGEF26/SGEF. Interacts (on T cell side) with CD81, CD247 and CD9 at immunological synapses between antigen-presenting cells and T cells.</text>
</comment>
<evidence type="ECO:0000256" key="9">
    <source>
        <dbReference type="ARBA" id="ARBA00023157"/>
    </source>
</evidence>
<gene>
    <name evidence="20 21" type="primary">LOC101586090</name>
</gene>
<dbReference type="GeneID" id="101586090"/>
<dbReference type="PANTHER" id="PTHR13771">
    <property type="entry name" value="INTERCELLULAR ADHESION MOLECULE"/>
    <property type="match status" value="1"/>
</dbReference>
<proteinExistence type="inferred from homology"/>
<evidence type="ECO:0000256" key="4">
    <source>
        <dbReference type="ARBA" id="ARBA00022729"/>
    </source>
</evidence>
<keyword evidence="8 16" id="KW-0472">Membrane</keyword>
<evidence type="ECO:0000256" key="8">
    <source>
        <dbReference type="ARBA" id="ARBA00023136"/>
    </source>
</evidence>
<dbReference type="GO" id="GO:0005178">
    <property type="term" value="F:integrin binding"/>
    <property type="evidence" value="ECO:0007669"/>
    <property type="project" value="InterPro"/>
</dbReference>
<organism evidence="19 21">
    <name type="scientific">Octodon degus</name>
    <name type="common">Degu</name>
    <name type="synonym">Sciurus degus</name>
    <dbReference type="NCBI Taxonomy" id="10160"/>
    <lineage>
        <taxon>Eukaryota</taxon>
        <taxon>Metazoa</taxon>
        <taxon>Chordata</taxon>
        <taxon>Craniata</taxon>
        <taxon>Vertebrata</taxon>
        <taxon>Euteleostomi</taxon>
        <taxon>Mammalia</taxon>
        <taxon>Eutheria</taxon>
        <taxon>Euarchontoglires</taxon>
        <taxon>Glires</taxon>
        <taxon>Rodentia</taxon>
        <taxon>Hystricomorpha</taxon>
        <taxon>Octodontidae</taxon>
        <taxon>Octodon</taxon>
    </lineage>
</organism>
<evidence type="ECO:0000256" key="6">
    <source>
        <dbReference type="ARBA" id="ARBA00022889"/>
    </source>
</evidence>
<dbReference type="GO" id="GO:0050900">
    <property type="term" value="P:leukocyte migration"/>
    <property type="evidence" value="ECO:0007669"/>
    <property type="project" value="UniProtKB-ARBA"/>
</dbReference>
<evidence type="ECO:0000313" key="20">
    <source>
        <dbReference type="RefSeq" id="XP_004630219.1"/>
    </source>
</evidence>
<dbReference type="FunFam" id="2.60.40.10:FF:000459">
    <property type="entry name" value="Intercellular adhesion molecule 1"/>
    <property type="match status" value="1"/>
</dbReference>
<dbReference type="RefSeq" id="XP_023569867.1">
    <property type="nucleotide sequence ID" value="XM_023714099.1"/>
</dbReference>
<feature type="region of interest" description="Disordered" evidence="15">
    <location>
        <begin position="518"/>
        <end position="544"/>
    </location>
</feature>
<evidence type="ECO:0000256" key="10">
    <source>
        <dbReference type="ARBA" id="ARBA00023180"/>
    </source>
</evidence>
<evidence type="ECO:0000256" key="14">
    <source>
        <dbReference type="ARBA" id="ARBA00040566"/>
    </source>
</evidence>
<keyword evidence="6" id="KW-0130">Cell adhesion</keyword>
<keyword evidence="3 16" id="KW-0812">Transmembrane</keyword>